<evidence type="ECO:0000313" key="1">
    <source>
        <dbReference type="EMBL" id="KHG23703.1"/>
    </source>
</evidence>
<dbReference type="AlphaFoldDB" id="A0A0B0PA84"/>
<evidence type="ECO:0000313" key="2">
    <source>
        <dbReference type="Proteomes" id="UP000032142"/>
    </source>
</evidence>
<dbReference type="Proteomes" id="UP000032142">
    <property type="component" value="Unassembled WGS sequence"/>
</dbReference>
<gene>
    <name evidence="1" type="ORF">F383_29748</name>
</gene>
<accession>A0A0B0PA84</accession>
<name>A0A0B0PA84_GOSAR</name>
<reference evidence="2" key="1">
    <citation type="submission" date="2014-09" db="EMBL/GenBank/DDBJ databases">
        <authorList>
            <person name="Mudge J."/>
            <person name="Ramaraj T."/>
            <person name="Lindquist I.E."/>
            <person name="Bharti A.K."/>
            <person name="Sundararajan A."/>
            <person name="Cameron C.T."/>
            <person name="Woodward J.E."/>
            <person name="May G.D."/>
            <person name="Brubaker C."/>
            <person name="Broadhvest J."/>
            <person name="Wilkins T.A."/>
        </authorList>
    </citation>
    <scope>NUCLEOTIDE SEQUENCE</scope>
    <source>
        <strain evidence="2">cv. AKA8401</strain>
    </source>
</reference>
<organism evidence="1 2">
    <name type="scientific">Gossypium arboreum</name>
    <name type="common">Tree cotton</name>
    <name type="synonym">Gossypium nanking</name>
    <dbReference type="NCBI Taxonomy" id="29729"/>
    <lineage>
        <taxon>Eukaryota</taxon>
        <taxon>Viridiplantae</taxon>
        <taxon>Streptophyta</taxon>
        <taxon>Embryophyta</taxon>
        <taxon>Tracheophyta</taxon>
        <taxon>Spermatophyta</taxon>
        <taxon>Magnoliopsida</taxon>
        <taxon>eudicotyledons</taxon>
        <taxon>Gunneridae</taxon>
        <taxon>Pentapetalae</taxon>
        <taxon>rosids</taxon>
        <taxon>malvids</taxon>
        <taxon>Malvales</taxon>
        <taxon>Malvaceae</taxon>
        <taxon>Malvoideae</taxon>
        <taxon>Gossypium</taxon>
    </lineage>
</organism>
<keyword evidence="2" id="KW-1185">Reference proteome</keyword>
<protein>
    <submittedName>
        <fullName evidence="1">Uncharacterized protein</fullName>
    </submittedName>
</protein>
<dbReference type="EMBL" id="KN426014">
    <property type="protein sequence ID" value="KHG23703.1"/>
    <property type="molecule type" value="Genomic_DNA"/>
</dbReference>
<sequence>MMLYIAEVVYLKYHLLVPYLFKLMFLLTSEYMNHTYIVHHPLKIKLCHIINVTTEEIHKQI</sequence>
<proteinExistence type="predicted"/>